<dbReference type="SMART" id="SM01219">
    <property type="entry name" value="Frataxin_Cyay"/>
    <property type="match status" value="1"/>
</dbReference>
<keyword evidence="6" id="KW-1185">Reference proteome</keyword>
<dbReference type="SUPFAM" id="SSF55387">
    <property type="entry name" value="Frataxin/Nqo15-like"/>
    <property type="match status" value="1"/>
</dbReference>
<dbReference type="STRING" id="1454001.AW08_00184"/>
<accession>A0A011N477</accession>
<dbReference type="PANTHER" id="PTHR16821">
    <property type="entry name" value="FRATAXIN"/>
    <property type="match status" value="1"/>
</dbReference>
<name>A0A011N477_9PROT</name>
<proteinExistence type="inferred from homology"/>
<dbReference type="PANTHER" id="PTHR16821:SF2">
    <property type="entry name" value="FRATAXIN, MITOCHONDRIAL"/>
    <property type="match status" value="1"/>
</dbReference>
<reference evidence="5" key="1">
    <citation type="submission" date="2014-02" db="EMBL/GenBank/DDBJ databases">
        <title>Expanding our view of genomic diversity in Candidatus Accumulibacter clades.</title>
        <authorList>
            <person name="Skennerton C.T."/>
            <person name="Barr J.J."/>
            <person name="Slater F.R."/>
            <person name="Bond P.L."/>
            <person name="Tyson G.W."/>
        </authorList>
    </citation>
    <scope>NUCLEOTIDE SEQUENCE [LARGE SCALE GENOMIC DNA]</scope>
</reference>
<dbReference type="NCBIfam" id="TIGR03421">
    <property type="entry name" value="FeS_CyaY"/>
    <property type="match status" value="1"/>
</dbReference>
<evidence type="ECO:0000313" key="6">
    <source>
        <dbReference type="Proteomes" id="UP000020218"/>
    </source>
</evidence>
<dbReference type="PROSITE" id="PS50810">
    <property type="entry name" value="FRATAXIN_2"/>
    <property type="match status" value="1"/>
</dbReference>
<evidence type="ECO:0000256" key="4">
    <source>
        <dbReference type="HAMAP-Rule" id="MF_00142"/>
    </source>
</evidence>
<comment type="similarity">
    <text evidence="1 4">Belongs to the frataxin family.</text>
</comment>
<evidence type="ECO:0000256" key="2">
    <source>
        <dbReference type="ARBA" id="ARBA00022723"/>
    </source>
</evidence>
<dbReference type="GO" id="GO:0008198">
    <property type="term" value="F:ferrous iron binding"/>
    <property type="evidence" value="ECO:0007669"/>
    <property type="project" value="TreeGrafter"/>
</dbReference>
<gene>
    <name evidence="4" type="primary">cyaY</name>
    <name evidence="5" type="ORF">AW08_00184</name>
</gene>
<dbReference type="AlphaFoldDB" id="A0A011N477"/>
<sequence length="109" mass="12205">MVAHMEEHDFNAHAEAILSRIEAALERSVADLDFERVGDQILQIDFADGSRIVVNRHDAAREIWVAARSGGFHYRWQGDCWRDTRNGSELLSTLSDLVSTQAGEPVALL</sequence>
<dbReference type="InterPro" id="IPR047584">
    <property type="entry name" value="CyaY"/>
</dbReference>
<evidence type="ECO:0000313" key="5">
    <source>
        <dbReference type="EMBL" id="EXI69691.1"/>
    </source>
</evidence>
<dbReference type="EMBL" id="JFAX01000001">
    <property type="protein sequence ID" value="EXI69691.1"/>
    <property type="molecule type" value="Genomic_DNA"/>
</dbReference>
<evidence type="ECO:0000256" key="3">
    <source>
        <dbReference type="ARBA" id="ARBA00023004"/>
    </source>
</evidence>
<protein>
    <recommendedName>
        <fullName evidence="4">Iron-sulfur cluster assembly protein CyaY</fullName>
    </recommendedName>
</protein>
<dbReference type="InterPro" id="IPR002908">
    <property type="entry name" value="Frataxin/CyaY"/>
</dbReference>
<dbReference type="Proteomes" id="UP000020218">
    <property type="component" value="Unassembled WGS sequence"/>
</dbReference>
<dbReference type="InterPro" id="IPR020895">
    <property type="entry name" value="Frataxin_CS"/>
</dbReference>
<dbReference type="PATRIC" id="fig|1454001.3.peg.17"/>
<organism evidence="5 6">
    <name type="scientific">Candidatus Accumulibacter adjunctus</name>
    <dbReference type="NCBI Taxonomy" id="1454001"/>
    <lineage>
        <taxon>Bacteria</taxon>
        <taxon>Pseudomonadati</taxon>
        <taxon>Pseudomonadota</taxon>
        <taxon>Betaproteobacteria</taxon>
        <taxon>Candidatus Accumulibacter</taxon>
    </lineage>
</organism>
<keyword evidence="2 4" id="KW-0479">Metal-binding</keyword>
<dbReference type="Gene3D" id="3.30.920.10">
    <property type="entry name" value="Frataxin/CyaY"/>
    <property type="match status" value="1"/>
</dbReference>
<dbReference type="HAMAP" id="MF_00142">
    <property type="entry name" value="CyaY"/>
    <property type="match status" value="1"/>
</dbReference>
<dbReference type="GO" id="GO:0016226">
    <property type="term" value="P:iron-sulfur cluster assembly"/>
    <property type="evidence" value="ECO:0007669"/>
    <property type="project" value="UniProtKB-UniRule"/>
</dbReference>
<dbReference type="GO" id="GO:0008199">
    <property type="term" value="F:ferric iron binding"/>
    <property type="evidence" value="ECO:0007669"/>
    <property type="project" value="InterPro"/>
</dbReference>
<dbReference type="PROSITE" id="PS01344">
    <property type="entry name" value="FRATAXIN_1"/>
    <property type="match status" value="1"/>
</dbReference>
<dbReference type="GO" id="GO:0005829">
    <property type="term" value="C:cytosol"/>
    <property type="evidence" value="ECO:0007669"/>
    <property type="project" value="TreeGrafter"/>
</dbReference>
<comment type="caution">
    <text evidence="5">The sequence shown here is derived from an EMBL/GenBank/DDBJ whole genome shotgun (WGS) entry which is preliminary data.</text>
</comment>
<dbReference type="InterPro" id="IPR036524">
    <property type="entry name" value="Frataxin/CyaY_sf"/>
</dbReference>
<comment type="function">
    <text evidence="4">Involved in iron-sulfur (Fe-S) cluster assembly. May act as a regulator of Fe-S biogenesis.</text>
</comment>
<keyword evidence="3 4" id="KW-0408">Iron</keyword>
<evidence type="ECO:0000256" key="1">
    <source>
        <dbReference type="ARBA" id="ARBA00008183"/>
    </source>
</evidence>
<dbReference type="Pfam" id="PF01491">
    <property type="entry name" value="Frataxin_Cyay"/>
    <property type="match status" value="1"/>
</dbReference>